<dbReference type="GO" id="GO:0044718">
    <property type="term" value="P:siderophore transmembrane transport"/>
    <property type="evidence" value="ECO:0007669"/>
    <property type="project" value="TreeGrafter"/>
</dbReference>
<dbReference type="InterPro" id="IPR008969">
    <property type="entry name" value="CarboxyPept-like_regulatory"/>
</dbReference>
<keyword evidence="12" id="KW-1185">Reference proteome</keyword>
<proteinExistence type="predicted"/>
<gene>
    <name evidence="11" type="ORF">MQE35_16635</name>
</gene>
<dbReference type="InterPro" id="IPR012910">
    <property type="entry name" value="Plug_dom"/>
</dbReference>
<dbReference type="SUPFAM" id="SSF49464">
    <property type="entry name" value="Carboxypeptidase regulatory domain-like"/>
    <property type="match status" value="1"/>
</dbReference>
<dbReference type="Proteomes" id="UP000831290">
    <property type="component" value="Chromosome"/>
</dbReference>
<dbReference type="EMBL" id="CP094358">
    <property type="protein sequence ID" value="UOB17350.1"/>
    <property type="molecule type" value="Genomic_DNA"/>
</dbReference>
<keyword evidence="4" id="KW-0812">Transmembrane</keyword>
<evidence type="ECO:0000256" key="3">
    <source>
        <dbReference type="ARBA" id="ARBA00022452"/>
    </source>
</evidence>
<dbReference type="Gene3D" id="2.170.130.10">
    <property type="entry name" value="TonB-dependent receptor, plug domain"/>
    <property type="match status" value="1"/>
</dbReference>
<dbReference type="Pfam" id="PF07715">
    <property type="entry name" value="Plug"/>
    <property type="match status" value="1"/>
</dbReference>
<dbReference type="GO" id="GO:0009279">
    <property type="term" value="C:cell outer membrane"/>
    <property type="evidence" value="ECO:0007669"/>
    <property type="project" value="UniProtKB-SubCell"/>
</dbReference>
<dbReference type="KEGG" id="fbm:MQE35_16635"/>
<keyword evidence="2" id="KW-0813">Transport</keyword>
<dbReference type="Gene3D" id="2.40.170.20">
    <property type="entry name" value="TonB-dependent receptor, beta-barrel domain"/>
    <property type="match status" value="1"/>
</dbReference>
<dbReference type="PANTHER" id="PTHR30069">
    <property type="entry name" value="TONB-DEPENDENT OUTER MEMBRANE RECEPTOR"/>
    <property type="match status" value="1"/>
</dbReference>
<accession>A0A9E7CZ90</accession>
<evidence type="ECO:0000256" key="6">
    <source>
        <dbReference type="ARBA" id="ARBA00023136"/>
    </source>
</evidence>
<dbReference type="Pfam" id="PF14905">
    <property type="entry name" value="OMP_b-brl_3"/>
    <property type="match status" value="1"/>
</dbReference>
<feature type="domain" description="TonB-dependent receptor plug" evidence="9">
    <location>
        <begin position="141"/>
        <end position="221"/>
    </location>
</feature>
<dbReference type="GO" id="GO:0015344">
    <property type="term" value="F:siderophore uptake transmembrane transporter activity"/>
    <property type="evidence" value="ECO:0007669"/>
    <property type="project" value="TreeGrafter"/>
</dbReference>
<keyword evidence="3" id="KW-1134">Transmembrane beta strand</keyword>
<keyword evidence="6" id="KW-0472">Membrane</keyword>
<feature type="signal peptide" evidence="8">
    <location>
        <begin position="1"/>
        <end position="20"/>
    </location>
</feature>
<dbReference type="Pfam" id="PF13620">
    <property type="entry name" value="CarboxypepD_reg"/>
    <property type="match status" value="1"/>
</dbReference>
<dbReference type="SUPFAM" id="SSF56935">
    <property type="entry name" value="Porins"/>
    <property type="match status" value="1"/>
</dbReference>
<keyword evidence="7" id="KW-0998">Cell outer membrane</keyword>
<evidence type="ECO:0000256" key="5">
    <source>
        <dbReference type="ARBA" id="ARBA00022729"/>
    </source>
</evidence>
<evidence type="ECO:0000256" key="4">
    <source>
        <dbReference type="ARBA" id="ARBA00022692"/>
    </source>
</evidence>
<evidence type="ECO:0000259" key="10">
    <source>
        <dbReference type="Pfam" id="PF14905"/>
    </source>
</evidence>
<sequence>MRQKLILLFFTLPLCMYAQAPLQKSIKITGTVIDIDTNQPLEYATIVLENIENSDVTGGITDSSGKFNIETTPGIYNIKIEYISYQTFQFTKKKLENSENLGTIKLTLDVAQLEAVEIVGEKTTVQIQLDKKVFNVGKDITSQGTDALNVLDNVPSVSVDVEGNISLRGNENVRVLINGRPSNSGMSGSDLLRQLPSDAIERVEVITNPSARYDAEGSGGILNIILKKGEDFGFNGSFQSTFGYYPYAQTSTNLNYKTNKFNLFSSLGYRYRKSPGGGFNNSIYYEGTSQEITGYLDQTRNRERKGNNYNVRIGGEYYFNDKNTLLASFSYNVGDNKNTSDLVYNNYDASRNLTSIRLRDELEKEDENRKQYNVNYESKFNEKGTHKLVINFNYETEDETENSTYTNNYTLGAGIDGVDTSLNHEQRNELLLQADYILPFNEDKGQFEAGYKSEFNDISSNVEVTINEVYQESLSNILDYDENIHAFYSQYGNKYGSFTFLAGLRMEISDISIKSILGGGITENKKYTNFFPTLHAGYELGENETIQLSYSRRIRRPRFWDLNPFYTYADDTNRISGNPNLNPMYTNAFEIAYLNNWDQFMLNASIYYQHSTDLFQRITVDTGDTFNIQSDEDLNNDGIVNGEDVEEIPILSSQPINTGEENRYGVETTISYNPFKWLRLSGDFNLYGFKQDGTYETYVNGDIETRKLDGENISWFTRINTQLRLPSSIGVQLRMFYNGPYDAGYVKNRSFLSINLGASKDLFNDKATINFNISDLLNTRKRRSETFAPTFYTNSEFQWRKRQVNISFIYRFNQKKERQRGEENGEGPGMED</sequence>
<reference evidence="11" key="1">
    <citation type="submission" date="2022-03" db="EMBL/GenBank/DDBJ databases">
        <title>Description of Abyssus ytuae gen. nov., sp. nov., a novel member of the family Flavobacteriaceae isolated from the sediment of Mariana Trench.</title>
        <authorList>
            <person name="Zhang J."/>
            <person name="Xu X."/>
        </authorList>
    </citation>
    <scope>NUCLEOTIDE SEQUENCE</scope>
    <source>
        <strain evidence="11">MT3330</strain>
    </source>
</reference>
<dbReference type="AlphaFoldDB" id="A0A9E7CZ90"/>
<dbReference type="InterPro" id="IPR037066">
    <property type="entry name" value="Plug_dom_sf"/>
</dbReference>
<evidence type="ECO:0000256" key="8">
    <source>
        <dbReference type="SAM" id="SignalP"/>
    </source>
</evidence>
<evidence type="ECO:0000313" key="12">
    <source>
        <dbReference type="Proteomes" id="UP000831290"/>
    </source>
</evidence>
<dbReference type="InterPro" id="IPR018247">
    <property type="entry name" value="EF_Hand_1_Ca_BS"/>
</dbReference>
<comment type="subcellular location">
    <subcellularLocation>
        <location evidence="1">Cell outer membrane</location>
        <topology evidence="1">Multi-pass membrane protein</topology>
    </subcellularLocation>
</comment>
<dbReference type="InterPro" id="IPR039426">
    <property type="entry name" value="TonB-dep_rcpt-like"/>
</dbReference>
<feature type="domain" description="Outer membrane protein beta-barrel" evidence="10">
    <location>
        <begin position="379"/>
        <end position="810"/>
    </location>
</feature>
<organism evidence="11 12">
    <name type="scientific">Abyssalbus ytuae</name>
    <dbReference type="NCBI Taxonomy" id="2926907"/>
    <lineage>
        <taxon>Bacteria</taxon>
        <taxon>Pseudomonadati</taxon>
        <taxon>Bacteroidota</taxon>
        <taxon>Flavobacteriia</taxon>
        <taxon>Flavobacteriales</taxon>
        <taxon>Flavobacteriaceae</taxon>
        <taxon>Abyssalbus</taxon>
    </lineage>
</organism>
<name>A0A9E7CZ90_9FLAO</name>
<evidence type="ECO:0000256" key="1">
    <source>
        <dbReference type="ARBA" id="ARBA00004571"/>
    </source>
</evidence>
<dbReference type="RefSeq" id="WP_255842756.1">
    <property type="nucleotide sequence ID" value="NZ_CP094358.1"/>
</dbReference>
<dbReference type="PROSITE" id="PS00018">
    <property type="entry name" value="EF_HAND_1"/>
    <property type="match status" value="1"/>
</dbReference>
<evidence type="ECO:0000313" key="11">
    <source>
        <dbReference type="EMBL" id="UOB17350.1"/>
    </source>
</evidence>
<dbReference type="PANTHER" id="PTHR30069:SF29">
    <property type="entry name" value="HEMOGLOBIN AND HEMOGLOBIN-HAPTOGLOBIN-BINDING PROTEIN 1-RELATED"/>
    <property type="match status" value="1"/>
</dbReference>
<dbReference type="InterPro" id="IPR041700">
    <property type="entry name" value="OMP_b-brl_3"/>
</dbReference>
<feature type="chain" id="PRO_5038453799" evidence="8">
    <location>
        <begin position="21"/>
        <end position="832"/>
    </location>
</feature>
<protein>
    <submittedName>
        <fullName evidence="11">TonB dependent receptor</fullName>
    </submittedName>
</protein>
<keyword evidence="11" id="KW-0675">Receptor</keyword>
<evidence type="ECO:0000256" key="7">
    <source>
        <dbReference type="ARBA" id="ARBA00023237"/>
    </source>
</evidence>
<evidence type="ECO:0000256" key="2">
    <source>
        <dbReference type="ARBA" id="ARBA00022448"/>
    </source>
</evidence>
<dbReference type="Gene3D" id="2.60.40.1120">
    <property type="entry name" value="Carboxypeptidase-like, regulatory domain"/>
    <property type="match status" value="1"/>
</dbReference>
<keyword evidence="5 8" id="KW-0732">Signal</keyword>
<dbReference type="InterPro" id="IPR036942">
    <property type="entry name" value="Beta-barrel_TonB_sf"/>
</dbReference>
<evidence type="ECO:0000259" key="9">
    <source>
        <dbReference type="Pfam" id="PF07715"/>
    </source>
</evidence>